<reference evidence="8" key="1">
    <citation type="submission" date="2025-08" db="UniProtKB">
        <authorList>
            <consortium name="RefSeq"/>
        </authorList>
    </citation>
    <scope>IDENTIFICATION</scope>
    <source>
        <tissue evidence="8">Whole body</tissue>
    </source>
</reference>
<dbReference type="GO" id="GO:0006107">
    <property type="term" value="P:oxaloacetate metabolic process"/>
    <property type="evidence" value="ECO:0007669"/>
    <property type="project" value="TreeGrafter"/>
</dbReference>
<dbReference type="Proteomes" id="UP000694846">
    <property type="component" value="Unplaced"/>
</dbReference>
<dbReference type="CDD" id="cd07572">
    <property type="entry name" value="nit"/>
    <property type="match status" value="1"/>
</dbReference>
<dbReference type="GO" id="GO:0006528">
    <property type="term" value="P:asparagine metabolic process"/>
    <property type="evidence" value="ECO:0007669"/>
    <property type="project" value="TreeGrafter"/>
</dbReference>
<dbReference type="InterPro" id="IPR036526">
    <property type="entry name" value="C-N_Hydrolase_sf"/>
</dbReference>
<dbReference type="GO" id="GO:0006541">
    <property type="term" value="P:glutamine metabolic process"/>
    <property type="evidence" value="ECO:0007669"/>
    <property type="project" value="TreeGrafter"/>
</dbReference>
<dbReference type="SUPFAM" id="SSF56317">
    <property type="entry name" value="Carbon-nitrogen hydrolase"/>
    <property type="match status" value="1"/>
</dbReference>
<dbReference type="InterPro" id="IPR001110">
    <property type="entry name" value="UPF0012_CS"/>
</dbReference>
<evidence type="ECO:0000313" key="7">
    <source>
        <dbReference type="Proteomes" id="UP000694846"/>
    </source>
</evidence>
<dbReference type="GO" id="GO:0005739">
    <property type="term" value="C:mitochondrion"/>
    <property type="evidence" value="ECO:0007669"/>
    <property type="project" value="TreeGrafter"/>
</dbReference>
<comment type="catalytic activity">
    <reaction evidence="5">
        <text>2-oxosuccinamate + H2O = oxaloacetate + NH4(+)</text>
        <dbReference type="Rhea" id="RHEA:59412"/>
        <dbReference type="ChEBI" id="CHEBI:15377"/>
        <dbReference type="ChEBI" id="CHEBI:16452"/>
        <dbReference type="ChEBI" id="CHEBI:28938"/>
        <dbReference type="ChEBI" id="CHEBI:57735"/>
        <dbReference type="EC" id="3.5.1.3"/>
    </reaction>
    <physiologicalReaction direction="left-to-right" evidence="5">
        <dbReference type="Rhea" id="RHEA:59413"/>
    </physiologicalReaction>
</comment>
<dbReference type="InterPro" id="IPR003010">
    <property type="entry name" value="C-N_Hydrolase"/>
</dbReference>
<dbReference type="EC" id="3.5.1.3" evidence="3"/>
<evidence type="ECO:0000256" key="3">
    <source>
        <dbReference type="ARBA" id="ARBA00039118"/>
    </source>
</evidence>
<evidence type="ECO:0000256" key="1">
    <source>
        <dbReference type="ARBA" id="ARBA00022801"/>
    </source>
</evidence>
<protein>
    <recommendedName>
        <fullName evidence="3">omega-amidase</fullName>
        <ecNumber evidence="3">3.5.1.3</ecNumber>
    </recommendedName>
    <alternativeName>
        <fullName evidence="4">Nitrilase homolog 2</fullName>
    </alternativeName>
</protein>
<keyword evidence="1" id="KW-0378">Hydrolase</keyword>
<proteinExistence type="predicted"/>
<sequence length="282" mass="31611">MASSNFSGFRVALIQMTITGDKAKNIAVAVKRIQEAKQKGCTLAILPECFNGLYEIELFRKNAEVIPSGETSKALSQAAKSNQIYVVGGSIPELCDDKIYNTCTVWNPNGNMIATYRKVHLFEVNITGSTRFREADAMMPGNSLSTFQLGKFKIGLGICYDIRFPEMAELYRQQGCDMLIYPSNFCTPLGILHWSLLTRSRALDNQMFVAFVSAARVPHPTYVIYGHSMIADPWGQVIGEATEKDMDLYIDLDLSVCENVRQQIPTEKQKRHDIYDVIQKGN</sequence>
<keyword evidence="7" id="KW-1185">Reference proteome</keyword>
<organism evidence="7 8">
    <name type="scientific">Sipha flava</name>
    <name type="common">yellow sugarcane aphid</name>
    <dbReference type="NCBI Taxonomy" id="143950"/>
    <lineage>
        <taxon>Eukaryota</taxon>
        <taxon>Metazoa</taxon>
        <taxon>Ecdysozoa</taxon>
        <taxon>Arthropoda</taxon>
        <taxon>Hexapoda</taxon>
        <taxon>Insecta</taxon>
        <taxon>Pterygota</taxon>
        <taxon>Neoptera</taxon>
        <taxon>Paraneoptera</taxon>
        <taxon>Hemiptera</taxon>
        <taxon>Sternorrhyncha</taxon>
        <taxon>Aphidomorpha</taxon>
        <taxon>Aphidoidea</taxon>
        <taxon>Aphididae</taxon>
        <taxon>Sipha</taxon>
    </lineage>
</organism>
<evidence type="ECO:0000313" key="8">
    <source>
        <dbReference type="RefSeq" id="XP_025414913.1"/>
    </source>
</evidence>
<evidence type="ECO:0000256" key="2">
    <source>
        <dbReference type="ARBA" id="ARBA00036637"/>
    </source>
</evidence>
<gene>
    <name evidence="8" type="primary">LOC112686715</name>
</gene>
<evidence type="ECO:0000256" key="5">
    <source>
        <dbReference type="ARBA" id="ARBA00048745"/>
    </source>
</evidence>
<dbReference type="Gene3D" id="3.60.110.10">
    <property type="entry name" value="Carbon-nitrogen hydrolase"/>
    <property type="match status" value="1"/>
</dbReference>
<comment type="catalytic activity">
    <reaction evidence="2">
        <text>2-oxoglutaramate + H2O = 2-oxoglutarate + NH4(+)</text>
        <dbReference type="Rhea" id="RHEA:32963"/>
        <dbReference type="ChEBI" id="CHEBI:15377"/>
        <dbReference type="ChEBI" id="CHEBI:16769"/>
        <dbReference type="ChEBI" id="CHEBI:16810"/>
        <dbReference type="ChEBI" id="CHEBI:28938"/>
        <dbReference type="EC" id="3.5.1.3"/>
    </reaction>
    <physiologicalReaction direction="left-to-right" evidence="2">
        <dbReference type="Rhea" id="RHEA:32964"/>
    </physiologicalReaction>
</comment>
<dbReference type="PANTHER" id="PTHR23088">
    <property type="entry name" value="NITRILASE-RELATED"/>
    <property type="match status" value="1"/>
</dbReference>
<dbReference type="PROSITE" id="PS01227">
    <property type="entry name" value="UPF0012"/>
    <property type="match status" value="1"/>
</dbReference>
<dbReference type="InterPro" id="IPR045254">
    <property type="entry name" value="Nit1/2_C-N_Hydrolase"/>
</dbReference>
<name>A0A8B8FWM3_9HEMI</name>
<dbReference type="RefSeq" id="XP_025414913.1">
    <property type="nucleotide sequence ID" value="XM_025559128.1"/>
</dbReference>
<accession>A0A8B8FWM3</accession>
<dbReference type="GO" id="GO:0050152">
    <property type="term" value="F:omega-amidase activity"/>
    <property type="evidence" value="ECO:0007669"/>
    <property type="project" value="UniProtKB-EC"/>
</dbReference>
<dbReference type="GeneID" id="112686715"/>
<evidence type="ECO:0000259" key="6">
    <source>
        <dbReference type="PROSITE" id="PS50263"/>
    </source>
</evidence>
<evidence type="ECO:0000256" key="4">
    <source>
        <dbReference type="ARBA" id="ARBA00041576"/>
    </source>
</evidence>
<dbReference type="Pfam" id="PF00795">
    <property type="entry name" value="CN_hydrolase"/>
    <property type="match status" value="1"/>
</dbReference>
<dbReference type="PANTHER" id="PTHR23088:SF30">
    <property type="entry name" value="OMEGA-AMIDASE NIT2"/>
    <property type="match status" value="1"/>
</dbReference>
<dbReference type="PROSITE" id="PS50263">
    <property type="entry name" value="CN_HYDROLASE"/>
    <property type="match status" value="1"/>
</dbReference>
<feature type="domain" description="CN hydrolase" evidence="6">
    <location>
        <begin position="9"/>
        <end position="254"/>
    </location>
</feature>
<dbReference type="AlphaFoldDB" id="A0A8B8FWM3"/>
<dbReference type="OrthoDB" id="10250282at2759"/>